<sequence>MVHLIKLLAVVALLWTPAAMAQGQGRWESAARLDVPRAGLAVAVLDGRLYAAGGAGLTSPRAEFEVFEPELNRWMPERALPRGLERFGMAAVNGRIYAAGGYAPGELGVEPTASMWSWSPEGGIWQSEAAMPGPKADFSMLAYGEHLYAIGGTRDDNSIYVFDPEARSWETLEIPDDLTRRGAAIVAFDGHIYVIGGSLGGELSARVDVYDLEADAWTSGPDLPGASTGIAAVALNGRLHVLGGTGTEGEQRQTLRRHASWQPGEPGWRSEPDLPTPRTAADAAVLEGGIYLIGGGSGGGFFAPFTAMDTTDVFLDEAS</sequence>
<evidence type="ECO:0000256" key="3">
    <source>
        <dbReference type="SAM" id="MobiDB-lite"/>
    </source>
</evidence>
<keyword evidence="4" id="KW-0732">Signal</keyword>
<dbReference type="InterPro" id="IPR011043">
    <property type="entry name" value="Gal_Oxase/kelch_b-propeller"/>
</dbReference>
<evidence type="ECO:0000256" key="4">
    <source>
        <dbReference type="SAM" id="SignalP"/>
    </source>
</evidence>
<gene>
    <name evidence="5" type="ORF">SAMN04488568_12113</name>
</gene>
<feature type="signal peptide" evidence="4">
    <location>
        <begin position="1"/>
        <end position="21"/>
    </location>
</feature>
<feature type="chain" id="PRO_5011684392" evidence="4">
    <location>
        <begin position="22"/>
        <end position="319"/>
    </location>
</feature>
<dbReference type="RefSeq" id="WP_176780365.1">
    <property type="nucleotide sequence ID" value="NZ_FNHG01000021.1"/>
</dbReference>
<proteinExistence type="predicted"/>
<keyword evidence="6" id="KW-1185">Reference proteome</keyword>
<accession>A0A1G9VV48</accession>
<evidence type="ECO:0000313" key="6">
    <source>
        <dbReference type="Proteomes" id="UP000199759"/>
    </source>
</evidence>
<dbReference type="AlphaFoldDB" id="A0A1G9VV48"/>
<dbReference type="Gene3D" id="2.120.10.80">
    <property type="entry name" value="Kelch-type beta propeller"/>
    <property type="match status" value="2"/>
</dbReference>
<feature type="region of interest" description="Disordered" evidence="3">
    <location>
        <begin position="245"/>
        <end position="277"/>
    </location>
</feature>
<organism evidence="5 6">
    <name type="scientific">Maricaulis salignorans</name>
    <dbReference type="NCBI Taxonomy" id="144026"/>
    <lineage>
        <taxon>Bacteria</taxon>
        <taxon>Pseudomonadati</taxon>
        <taxon>Pseudomonadota</taxon>
        <taxon>Alphaproteobacteria</taxon>
        <taxon>Maricaulales</taxon>
        <taxon>Maricaulaceae</taxon>
        <taxon>Maricaulis</taxon>
    </lineage>
</organism>
<dbReference type="Proteomes" id="UP000199759">
    <property type="component" value="Unassembled WGS sequence"/>
</dbReference>
<dbReference type="EMBL" id="FNHG01000021">
    <property type="protein sequence ID" value="SDM76033.1"/>
    <property type="molecule type" value="Genomic_DNA"/>
</dbReference>
<keyword evidence="2" id="KW-0677">Repeat</keyword>
<evidence type="ECO:0000256" key="1">
    <source>
        <dbReference type="ARBA" id="ARBA00022441"/>
    </source>
</evidence>
<name>A0A1G9VV48_9PROT</name>
<dbReference type="PANTHER" id="PTHR45632">
    <property type="entry name" value="LD33804P"/>
    <property type="match status" value="1"/>
</dbReference>
<dbReference type="InterPro" id="IPR015915">
    <property type="entry name" value="Kelch-typ_b-propeller"/>
</dbReference>
<dbReference type="Pfam" id="PF01344">
    <property type="entry name" value="Kelch_1"/>
    <property type="match status" value="4"/>
</dbReference>
<dbReference type="SUPFAM" id="SSF50965">
    <property type="entry name" value="Galactose oxidase, central domain"/>
    <property type="match status" value="1"/>
</dbReference>
<dbReference type="STRING" id="144026.SAMN04488568_12113"/>
<protein>
    <submittedName>
        <fullName evidence="5">N-acetylneuraminic acid mutarotase</fullName>
    </submittedName>
</protein>
<evidence type="ECO:0000313" key="5">
    <source>
        <dbReference type="EMBL" id="SDM76033.1"/>
    </source>
</evidence>
<evidence type="ECO:0000256" key="2">
    <source>
        <dbReference type="ARBA" id="ARBA00022737"/>
    </source>
</evidence>
<dbReference type="SMART" id="SM00612">
    <property type="entry name" value="Kelch"/>
    <property type="match status" value="5"/>
</dbReference>
<dbReference type="InterPro" id="IPR006652">
    <property type="entry name" value="Kelch_1"/>
</dbReference>
<reference evidence="5 6" key="1">
    <citation type="submission" date="2016-10" db="EMBL/GenBank/DDBJ databases">
        <authorList>
            <person name="de Groot N.N."/>
        </authorList>
    </citation>
    <scope>NUCLEOTIDE SEQUENCE [LARGE SCALE GENOMIC DNA]</scope>
    <source>
        <strain evidence="5 6">DSM 16077</strain>
    </source>
</reference>
<keyword evidence="1" id="KW-0880">Kelch repeat</keyword>
<dbReference type="PANTHER" id="PTHR45632:SF3">
    <property type="entry name" value="KELCH-LIKE PROTEIN 32"/>
    <property type="match status" value="1"/>
</dbReference>